<organism evidence="2 3">
    <name type="scientific">Ascaris lumbricoides</name>
    <name type="common">Giant roundworm</name>
    <dbReference type="NCBI Taxonomy" id="6252"/>
    <lineage>
        <taxon>Eukaryota</taxon>
        <taxon>Metazoa</taxon>
        <taxon>Ecdysozoa</taxon>
        <taxon>Nematoda</taxon>
        <taxon>Chromadorea</taxon>
        <taxon>Rhabditida</taxon>
        <taxon>Spirurina</taxon>
        <taxon>Ascaridomorpha</taxon>
        <taxon>Ascaridoidea</taxon>
        <taxon>Ascarididae</taxon>
        <taxon>Ascaris</taxon>
    </lineage>
</organism>
<dbReference type="GO" id="GO:0016020">
    <property type="term" value="C:membrane"/>
    <property type="evidence" value="ECO:0007669"/>
    <property type="project" value="InterPro"/>
</dbReference>
<dbReference type="AlphaFoldDB" id="A0A0M3HHH6"/>
<evidence type="ECO:0000313" key="2">
    <source>
        <dbReference type="Proteomes" id="UP000036681"/>
    </source>
</evidence>
<feature type="domain" description="Neurotransmitter-gated ion-channel ligand-binding" evidence="1">
    <location>
        <begin position="1"/>
        <end position="68"/>
    </location>
</feature>
<dbReference type="Pfam" id="PF02931">
    <property type="entry name" value="Neur_chan_LBD"/>
    <property type="match status" value="1"/>
</dbReference>
<dbReference type="SUPFAM" id="SSF63712">
    <property type="entry name" value="Nicotinic receptor ligand binding domain-like"/>
    <property type="match status" value="1"/>
</dbReference>
<proteinExistence type="predicted"/>
<dbReference type="InterPro" id="IPR036734">
    <property type="entry name" value="Neur_chan_lig-bd_sf"/>
</dbReference>
<evidence type="ECO:0000259" key="1">
    <source>
        <dbReference type="Pfam" id="PF02931"/>
    </source>
</evidence>
<protein>
    <submittedName>
        <fullName evidence="3">Neur_chan_LBD domain-containing protein</fullName>
    </submittedName>
</protein>
<dbReference type="GO" id="GO:0005230">
    <property type="term" value="F:extracellular ligand-gated monoatomic ion channel activity"/>
    <property type="evidence" value="ECO:0007669"/>
    <property type="project" value="InterPro"/>
</dbReference>
<reference evidence="3" key="1">
    <citation type="submission" date="2017-02" db="UniProtKB">
        <authorList>
            <consortium name="WormBaseParasite"/>
        </authorList>
    </citation>
    <scope>IDENTIFICATION</scope>
</reference>
<dbReference type="Gene3D" id="2.70.170.10">
    <property type="entry name" value="Neurotransmitter-gated ion-channel ligand-binding domain"/>
    <property type="match status" value="1"/>
</dbReference>
<dbReference type="Proteomes" id="UP000036681">
    <property type="component" value="Unplaced"/>
</dbReference>
<sequence length="68" mass="7948">MYMYMSWRDSSLNHSSAQHLMVNDNDIRNQMLPDLYFANAKTAQFHHVTIPNFSMFIAKDGTIAYSCR</sequence>
<evidence type="ECO:0000313" key="3">
    <source>
        <dbReference type="WBParaSite" id="ALUE_0000097101-mRNA-1"/>
    </source>
</evidence>
<dbReference type="WBParaSite" id="ALUE_0000097101-mRNA-1">
    <property type="protein sequence ID" value="ALUE_0000097101-mRNA-1"/>
    <property type="gene ID" value="ALUE_0000097101"/>
</dbReference>
<dbReference type="InterPro" id="IPR006202">
    <property type="entry name" value="Neur_chan_lig-bd"/>
</dbReference>
<keyword evidence="2" id="KW-1185">Reference proteome</keyword>
<accession>A0A0M3HHH6</accession>
<name>A0A0M3HHH6_ASCLU</name>